<keyword evidence="1 2" id="KW-1015">Disulfide bond</keyword>
<dbReference type="OrthoDB" id="10488156at2759"/>
<sequence length="98" mass="11263">MGMRRCLVLFVVLLLVVNTSGWWRRRRRRTNCGTCSSPPPSISGTTMYNCAPPYVPGTICKYRCNKGTWSLFRSRYRCTNQCTWLGTTTNCKASIWGR</sequence>
<dbReference type="InterPro" id="IPR035976">
    <property type="entry name" value="Sushi/SCR/CCP_sf"/>
</dbReference>
<keyword evidence="6" id="KW-1185">Reference proteome</keyword>
<feature type="domain" description="Sushi" evidence="4">
    <location>
        <begin position="33"/>
        <end position="93"/>
    </location>
</feature>
<feature type="disulfide bond" evidence="2">
    <location>
        <begin position="35"/>
        <end position="78"/>
    </location>
</feature>
<dbReference type="Proteomes" id="UP000838412">
    <property type="component" value="Chromosome 6"/>
</dbReference>
<name>A0A8K0A1M8_BRALA</name>
<accession>A0A8K0A1M8</accession>
<gene>
    <name evidence="5" type="primary">Hypp3723</name>
    <name evidence="5" type="ORF">BLAG_LOCUS20697</name>
</gene>
<evidence type="ECO:0000313" key="6">
    <source>
        <dbReference type="Proteomes" id="UP000838412"/>
    </source>
</evidence>
<keyword evidence="3" id="KW-0732">Signal</keyword>
<evidence type="ECO:0000259" key="4">
    <source>
        <dbReference type="PROSITE" id="PS50923"/>
    </source>
</evidence>
<keyword evidence="2" id="KW-0768">Sushi</keyword>
<dbReference type="SUPFAM" id="SSF57535">
    <property type="entry name" value="Complement control module/SCR domain"/>
    <property type="match status" value="1"/>
</dbReference>
<evidence type="ECO:0000256" key="1">
    <source>
        <dbReference type="ARBA" id="ARBA00023157"/>
    </source>
</evidence>
<organism evidence="5 6">
    <name type="scientific">Branchiostoma lanceolatum</name>
    <name type="common">Common lancelet</name>
    <name type="synonym">Amphioxus lanceolatum</name>
    <dbReference type="NCBI Taxonomy" id="7740"/>
    <lineage>
        <taxon>Eukaryota</taxon>
        <taxon>Metazoa</taxon>
        <taxon>Chordata</taxon>
        <taxon>Cephalochordata</taxon>
        <taxon>Leptocardii</taxon>
        <taxon>Amphioxiformes</taxon>
        <taxon>Branchiostomatidae</taxon>
        <taxon>Branchiostoma</taxon>
    </lineage>
</organism>
<evidence type="ECO:0000256" key="2">
    <source>
        <dbReference type="PROSITE-ProRule" id="PRU00302"/>
    </source>
</evidence>
<feature type="signal peptide" evidence="3">
    <location>
        <begin position="1"/>
        <end position="21"/>
    </location>
</feature>
<dbReference type="EMBL" id="OV696691">
    <property type="protein sequence ID" value="CAH1267277.1"/>
    <property type="molecule type" value="Genomic_DNA"/>
</dbReference>
<feature type="chain" id="PRO_5035468353" evidence="3">
    <location>
        <begin position="22"/>
        <end position="98"/>
    </location>
</feature>
<reference evidence="5" key="1">
    <citation type="submission" date="2022-01" db="EMBL/GenBank/DDBJ databases">
        <authorList>
            <person name="Braso-Vives M."/>
        </authorList>
    </citation>
    <scope>NUCLEOTIDE SEQUENCE</scope>
</reference>
<feature type="disulfide bond" evidence="2">
    <location>
        <begin position="64"/>
        <end position="91"/>
    </location>
</feature>
<evidence type="ECO:0000256" key="3">
    <source>
        <dbReference type="SAM" id="SignalP"/>
    </source>
</evidence>
<evidence type="ECO:0000313" key="5">
    <source>
        <dbReference type="EMBL" id="CAH1267277.1"/>
    </source>
</evidence>
<dbReference type="PROSITE" id="PS50923">
    <property type="entry name" value="SUSHI"/>
    <property type="match status" value="1"/>
</dbReference>
<proteinExistence type="predicted"/>
<protein>
    <submittedName>
        <fullName evidence="5">Hypp3723 protein</fullName>
    </submittedName>
</protein>
<dbReference type="InterPro" id="IPR000436">
    <property type="entry name" value="Sushi_SCR_CCP_dom"/>
</dbReference>
<dbReference type="AlphaFoldDB" id="A0A8K0A1M8"/>